<name>A0ABP8U4P2_9ACTN</name>
<evidence type="ECO:0000313" key="1">
    <source>
        <dbReference type="EMBL" id="GAA4620511.1"/>
    </source>
</evidence>
<evidence type="ECO:0000313" key="2">
    <source>
        <dbReference type="Proteomes" id="UP001501442"/>
    </source>
</evidence>
<dbReference type="Proteomes" id="UP001501442">
    <property type="component" value="Unassembled WGS sequence"/>
</dbReference>
<accession>A0ABP8U4P2</accession>
<keyword evidence="2" id="KW-1185">Reference proteome</keyword>
<proteinExistence type="predicted"/>
<dbReference type="EMBL" id="BAABHK010000001">
    <property type="protein sequence ID" value="GAA4620511.1"/>
    <property type="molecule type" value="Genomic_DNA"/>
</dbReference>
<protein>
    <recommendedName>
        <fullName evidence="3">Secreted protein</fullName>
    </recommendedName>
</protein>
<gene>
    <name evidence="1" type="ORF">GCM10023196_004790</name>
</gene>
<evidence type="ECO:0008006" key="3">
    <source>
        <dbReference type="Google" id="ProtNLM"/>
    </source>
</evidence>
<comment type="caution">
    <text evidence="1">The sequence shown here is derived from an EMBL/GenBank/DDBJ whole genome shotgun (WGS) entry which is preliminary data.</text>
</comment>
<sequence>MWAFIAAAASASSGTSTTVIPAARKALIPWASATKTGGSRHAMTTRPIPEAMISSAHVRGLDLRRVQGSREL</sequence>
<organism evidence="1 2">
    <name type="scientific">Actinoallomurus vinaceus</name>
    <dbReference type="NCBI Taxonomy" id="1080074"/>
    <lineage>
        <taxon>Bacteria</taxon>
        <taxon>Bacillati</taxon>
        <taxon>Actinomycetota</taxon>
        <taxon>Actinomycetes</taxon>
        <taxon>Streptosporangiales</taxon>
        <taxon>Thermomonosporaceae</taxon>
        <taxon>Actinoallomurus</taxon>
    </lineage>
</organism>
<reference evidence="2" key="1">
    <citation type="journal article" date="2019" name="Int. J. Syst. Evol. Microbiol.">
        <title>The Global Catalogue of Microorganisms (GCM) 10K type strain sequencing project: providing services to taxonomists for standard genome sequencing and annotation.</title>
        <authorList>
            <consortium name="The Broad Institute Genomics Platform"/>
            <consortium name="The Broad Institute Genome Sequencing Center for Infectious Disease"/>
            <person name="Wu L."/>
            <person name="Ma J."/>
        </authorList>
    </citation>
    <scope>NUCLEOTIDE SEQUENCE [LARGE SCALE GENOMIC DNA]</scope>
    <source>
        <strain evidence="2">JCM 17939</strain>
    </source>
</reference>